<dbReference type="Gene3D" id="1.10.3720.10">
    <property type="entry name" value="MetI-like"/>
    <property type="match status" value="1"/>
</dbReference>
<evidence type="ECO:0000259" key="8">
    <source>
        <dbReference type="PROSITE" id="PS50928"/>
    </source>
</evidence>
<evidence type="ECO:0000256" key="6">
    <source>
        <dbReference type="ARBA" id="ARBA00023136"/>
    </source>
</evidence>
<dbReference type="Pfam" id="PF00528">
    <property type="entry name" value="BPD_transp_1"/>
    <property type="match status" value="1"/>
</dbReference>
<dbReference type="RefSeq" id="WP_183776374.1">
    <property type="nucleotide sequence ID" value="NZ_CAWVEG010000150.1"/>
</dbReference>
<feature type="transmembrane region" description="Helical" evidence="7">
    <location>
        <begin position="16"/>
        <end position="36"/>
    </location>
</feature>
<evidence type="ECO:0000256" key="2">
    <source>
        <dbReference type="ARBA" id="ARBA00022448"/>
    </source>
</evidence>
<evidence type="ECO:0000256" key="1">
    <source>
        <dbReference type="ARBA" id="ARBA00004651"/>
    </source>
</evidence>
<dbReference type="GO" id="GO:0005886">
    <property type="term" value="C:plasma membrane"/>
    <property type="evidence" value="ECO:0007669"/>
    <property type="project" value="UniProtKB-SubCell"/>
</dbReference>
<evidence type="ECO:0000256" key="7">
    <source>
        <dbReference type="RuleBase" id="RU363032"/>
    </source>
</evidence>
<comment type="similarity">
    <text evidence="7">Belongs to the binding-protein-dependent transport system permease family.</text>
</comment>
<feature type="transmembrane region" description="Helical" evidence="7">
    <location>
        <begin position="181"/>
        <end position="202"/>
    </location>
</feature>
<keyword evidence="6 7" id="KW-0472">Membrane</keyword>
<dbReference type="PANTHER" id="PTHR30151:SF20">
    <property type="entry name" value="ABC TRANSPORTER PERMEASE PROTEIN HI_0355-RELATED"/>
    <property type="match status" value="1"/>
</dbReference>
<comment type="subcellular location">
    <subcellularLocation>
        <location evidence="1 7">Cell membrane</location>
        <topology evidence="1 7">Multi-pass membrane protein</topology>
    </subcellularLocation>
</comment>
<evidence type="ECO:0000256" key="4">
    <source>
        <dbReference type="ARBA" id="ARBA00022692"/>
    </source>
</evidence>
<feature type="transmembrane region" description="Helical" evidence="7">
    <location>
        <begin position="78"/>
        <end position="98"/>
    </location>
</feature>
<comment type="caution">
    <text evidence="9">The sequence shown here is derived from an EMBL/GenBank/DDBJ whole genome shotgun (WGS) entry which is preliminary data.</text>
</comment>
<keyword evidence="2 7" id="KW-0813">Transport</keyword>
<name>A0A7W8HCX5_9FIRM</name>
<dbReference type="SUPFAM" id="SSF161098">
    <property type="entry name" value="MetI-like"/>
    <property type="match status" value="1"/>
</dbReference>
<dbReference type="InterPro" id="IPR000515">
    <property type="entry name" value="MetI-like"/>
</dbReference>
<accession>A0A7W8HCX5</accession>
<sequence>MVKKVNKIFDHKWASTLLWIIAIIIVWEIAACIVAATKRTPENILPHLYQIVAAIFSPKEVSSGMTAIMIVLTSARATILRSLLGFLLGIAAGFLLALIMKMSGLLEKMLFPYLMLIQLIPVLGLAPIVLSITGDINKSRIIIAAILSFYPVATNTLAGFKSVSRDKYDLMYTYAAKKRTIYTKVLIPSAIPYFFTGTKIAAPMAITASILVDTLQGDGGLGCMLSQSLKHAMSIYVFWLIVFFSAFIGILSTHLMSWIEALISPEKRVIRKAKREDRKMKAAKAPEAAKDYVYDRRARMCSKRRS</sequence>
<protein>
    <submittedName>
        <fullName evidence="9">NitT/TauT family transport system permease protein</fullName>
    </submittedName>
</protein>
<dbReference type="GO" id="GO:0055085">
    <property type="term" value="P:transmembrane transport"/>
    <property type="evidence" value="ECO:0007669"/>
    <property type="project" value="InterPro"/>
</dbReference>
<keyword evidence="3" id="KW-1003">Cell membrane</keyword>
<dbReference type="EMBL" id="JACHFW010000019">
    <property type="protein sequence ID" value="MBB5266102.1"/>
    <property type="molecule type" value="Genomic_DNA"/>
</dbReference>
<organism evidence="9 10">
    <name type="scientific">Catenibacillus scindens</name>
    <dbReference type="NCBI Taxonomy" id="673271"/>
    <lineage>
        <taxon>Bacteria</taxon>
        <taxon>Bacillati</taxon>
        <taxon>Bacillota</taxon>
        <taxon>Clostridia</taxon>
        <taxon>Lachnospirales</taxon>
        <taxon>Lachnospiraceae</taxon>
        <taxon>Catenibacillus</taxon>
    </lineage>
</organism>
<feature type="transmembrane region" description="Helical" evidence="7">
    <location>
        <begin position="141"/>
        <end position="160"/>
    </location>
</feature>
<feature type="transmembrane region" description="Helical" evidence="7">
    <location>
        <begin position="236"/>
        <end position="263"/>
    </location>
</feature>
<keyword evidence="5 7" id="KW-1133">Transmembrane helix</keyword>
<dbReference type="InterPro" id="IPR035906">
    <property type="entry name" value="MetI-like_sf"/>
</dbReference>
<evidence type="ECO:0000256" key="3">
    <source>
        <dbReference type="ARBA" id="ARBA00022475"/>
    </source>
</evidence>
<reference evidence="9 10" key="1">
    <citation type="submission" date="2020-08" db="EMBL/GenBank/DDBJ databases">
        <title>Genomic Encyclopedia of Type Strains, Phase IV (KMG-IV): sequencing the most valuable type-strain genomes for metagenomic binning, comparative biology and taxonomic classification.</title>
        <authorList>
            <person name="Goeker M."/>
        </authorList>
    </citation>
    <scope>NUCLEOTIDE SEQUENCE [LARGE SCALE GENOMIC DNA]</scope>
    <source>
        <strain evidence="9 10">DSM 106146</strain>
    </source>
</reference>
<dbReference type="AlphaFoldDB" id="A0A7W8HCX5"/>
<feature type="transmembrane region" description="Helical" evidence="7">
    <location>
        <begin position="110"/>
        <end position="129"/>
    </location>
</feature>
<dbReference type="Proteomes" id="UP000543642">
    <property type="component" value="Unassembled WGS sequence"/>
</dbReference>
<dbReference type="PROSITE" id="PS50928">
    <property type="entry name" value="ABC_TM1"/>
    <property type="match status" value="1"/>
</dbReference>
<evidence type="ECO:0000256" key="5">
    <source>
        <dbReference type="ARBA" id="ARBA00022989"/>
    </source>
</evidence>
<proteinExistence type="inferred from homology"/>
<feature type="domain" description="ABC transmembrane type-1" evidence="8">
    <location>
        <begin position="71"/>
        <end position="252"/>
    </location>
</feature>
<keyword evidence="10" id="KW-1185">Reference proteome</keyword>
<evidence type="ECO:0000313" key="9">
    <source>
        <dbReference type="EMBL" id="MBB5266102.1"/>
    </source>
</evidence>
<dbReference type="CDD" id="cd06261">
    <property type="entry name" value="TM_PBP2"/>
    <property type="match status" value="1"/>
</dbReference>
<evidence type="ECO:0000313" key="10">
    <source>
        <dbReference type="Proteomes" id="UP000543642"/>
    </source>
</evidence>
<keyword evidence="4 7" id="KW-0812">Transmembrane</keyword>
<dbReference type="PANTHER" id="PTHR30151">
    <property type="entry name" value="ALKANE SULFONATE ABC TRANSPORTER-RELATED, MEMBRANE SUBUNIT"/>
    <property type="match status" value="1"/>
</dbReference>
<gene>
    <name evidence="9" type="ORF">HNP82_003258</name>
</gene>